<dbReference type="PROSITE" id="PS51309">
    <property type="entry name" value="PABC"/>
    <property type="match status" value="1"/>
</dbReference>
<dbReference type="SMART" id="SM00517">
    <property type="entry name" value="PolyA"/>
    <property type="match status" value="1"/>
</dbReference>
<reference evidence="4" key="1">
    <citation type="submission" date="2016-06" db="UniProtKB">
        <authorList>
            <consortium name="WormBaseParasite"/>
        </authorList>
    </citation>
    <scope>IDENTIFICATION</scope>
</reference>
<dbReference type="InterPro" id="IPR036053">
    <property type="entry name" value="PABP-dom"/>
</dbReference>
<gene>
    <name evidence="2" type="ORF">SBAD_LOCUS11374</name>
</gene>
<dbReference type="Gene3D" id="1.10.1900.10">
    <property type="entry name" value="c-terminal domain of poly(a) binding protein"/>
    <property type="match status" value="1"/>
</dbReference>
<dbReference type="SUPFAM" id="SSF63570">
    <property type="entry name" value="PABC (PABP) domain"/>
    <property type="match status" value="1"/>
</dbReference>
<accession>A0A183J675</accession>
<dbReference type="OrthoDB" id="19742at2759"/>
<keyword evidence="3" id="KW-1185">Reference proteome</keyword>
<evidence type="ECO:0000259" key="1">
    <source>
        <dbReference type="PROSITE" id="PS51309"/>
    </source>
</evidence>
<dbReference type="Pfam" id="PF00658">
    <property type="entry name" value="MLLE"/>
    <property type="match status" value="1"/>
</dbReference>
<evidence type="ECO:0000313" key="4">
    <source>
        <dbReference type="WBParaSite" id="SBAD_0001175901-mRNA-1"/>
    </source>
</evidence>
<dbReference type="GO" id="GO:0003723">
    <property type="term" value="F:RNA binding"/>
    <property type="evidence" value="ECO:0007669"/>
    <property type="project" value="InterPro"/>
</dbReference>
<evidence type="ECO:0000313" key="3">
    <source>
        <dbReference type="Proteomes" id="UP000270296"/>
    </source>
</evidence>
<dbReference type="AlphaFoldDB" id="A0A183J675"/>
<proteinExistence type="predicted"/>
<name>A0A183J675_9BILA</name>
<dbReference type="Proteomes" id="UP000270296">
    <property type="component" value="Unassembled WGS sequence"/>
</dbReference>
<protein>
    <submittedName>
        <fullName evidence="4">PABC domain-containing protein</fullName>
    </submittedName>
</protein>
<dbReference type="InterPro" id="IPR002004">
    <property type="entry name" value="PABP_HYD_C"/>
</dbReference>
<feature type="domain" description="PABC" evidence="1">
    <location>
        <begin position="180"/>
        <end position="246"/>
    </location>
</feature>
<dbReference type="EMBL" id="UZAM01015528">
    <property type="protein sequence ID" value="VDP39497.1"/>
    <property type="molecule type" value="Genomic_DNA"/>
</dbReference>
<organism evidence="4">
    <name type="scientific">Soboliphyme baturini</name>
    <dbReference type="NCBI Taxonomy" id="241478"/>
    <lineage>
        <taxon>Eukaryota</taxon>
        <taxon>Metazoa</taxon>
        <taxon>Ecdysozoa</taxon>
        <taxon>Nematoda</taxon>
        <taxon>Enoplea</taxon>
        <taxon>Dorylaimia</taxon>
        <taxon>Dioctophymatida</taxon>
        <taxon>Dioctophymatoidea</taxon>
        <taxon>Soboliphymatidae</taxon>
        <taxon>Soboliphyme</taxon>
    </lineage>
</organism>
<dbReference type="WBParaSite" id="SBAD_0001175901-mRNA-1">
    <property type="protein sequence ID" value="SBAD_0001175901-mRNA-1"/>
    <property type="gene ID" value="SBAD_0001175901"/>
</dbReference>
<reference evidence="2 3" key="2">
    <citation type="submission" date="2018-11" db="EMBL/GenBank/DDBJ databases">
        <authorList>
            <consortium name="Pathogen Informatics"/>
        </authorList>
    </citation>
    <scope>NUCLEOTIDE SEQUENCE [LARGE SCALE GENOMIC DNA]</scope>
</reference>
<sequence length="246" mass="26438">MFHPGGTGYFVPTAMPQPAPRAYIALPSAAAAAQVRSSPRWPQTAAMPRPQTALHGALIQGYPQPSVPARPRPTSGASQNANIRAQATAQLGRPITGAQVMQQARFAGVGQPVQRQGLTQTSSALIAQQQRAGVQPGPASQQGFKYTPNTRNMPQQAPQYQQTMNQSQIPPQQSIVIHGQEPLTTTMLAAALPQEQKQMLGERLFPLISQMYPDLAGKITGMLLEMDNSELLMMLENAELLKAKVG</sequence>
<evidence type="ECO:0000313" key="2">
    <source>
        <dbReference type="EMBL" id="VDP39497.1"/>
    </source>
</evidence>